<keyword evidence="3" id="KW-1185">Reference proteome</keyword>
<reference evidence="2" key="1">
    <citation type="submission" date="2019-04" db="EMBL/GenBank/DDBJ databases">
        <title>Sequencing of skin fungus with MAO and IRED activity.</title>
        <authorList>
            <person name="Marsaioli A.J."/>
            <person name="Bonatto J.M.C."/>
            <person name="Reis Junior O."/>
        </authorList>
    </citation>
    <scope>NUCLEOTIDE SEQUENCE</scope>
    <source>
        <strain evidence="2">30M1</strain>
    </source>
</reference>
<proteinExistence type="predicted"/>
<dbReference type="PANTHER" id="PTHR33112">
    <property type="entry name" value="DOMAIN PROTEIN, PUTATIVE-RELATED"/>
    <property type="match status" value="1"/>
</dbReference>
<evidence type="ECO:0000313" key="3">
    <source>
        <dbReference type="Proteomes" id="UP000801428"/>
    </source>
</evidence>
<organism evidence="2 3">
    <name type="scientific">Curvularia kusanoi</name>
    <name type="common">Cochliobolus kusanoi</name>
    <dbReference type="NCBI Taxonomy" id="90978"/>
    <lineage>
        <taxon>Eukaryota</taxon>
        <taxon>Fungi</taxon>
        <taxon>Dikarya</taxon>
        <taxon>Ascomycota</taxon>
        <taxon>Pezizomycotina</taxon>
        <taxon>Dothideomycetes</taxon>
        <taxon>Pleosporomycetidae</taxon>
        <taxon>Pleosporales</taxon>
        <taxon>Pleosporineae</taxon>
        <taxon>Pleosporaceae</taxon>
        <taxon>Curvularia</taxon>
    </lineage>
</organism>
<dbReference type="Pfam" id="PF06985">
    <property type="entry name" value="HET"/>
    <property type="match status" value="1"/>
</dbReference>
<dbReference type="OrthoDB" id="5428863at2759"/>
<gene>
    <name evidence="2" type="ORF">E8E13_008214</name>
</gene>
<protein>
    <recommendedName>
        <fullName evidence="1">Heterokaryon incompatibility domain-containing protein</fullName>
    </recommendedName>
</protein>
<accession>A0A9P4TGB6</accession>
<comment type="caution">
    <text evidence="2">The sequence shown here is derived from an EMBL/GenBank/DDBJ whole genome shotgun (WGS) entry which is preliminary data.</text>
</comment>
<evidence type="ECO:0000259" key="1">
    <source>
        <dbReference type="Pfam" id="PF06985"/>
    </source>
</evidence>
<dbReference type="Proteomes" id="UP000801428">
    <property type="component" value="Unassembled WGS sequence"/>
</dbReference>
<name>A0A9P4TGB6_CURKU</name>
<evidence type="ECO:0000313" key="2">
    <source>
        <dbReference type="EMBL" id="KAF3003109.1"/>
    </source>
</evidence>
<dbReference type="PANTHER" id="PTHR33112:SF1">
    <property type="entry name" value="HETEROKARYON INCOMPATIBILITY DOMAIN-CONTAINING PROTEIN"/>
    <property type="match status" value="1"/>
</dbReference>
<dbReference type="EMBL" id="SWKU01000010">
    <property type="protein sequence ID" value="KAF3003109.1"/>
    <property type="molecule type" value="Genomic_DNA"/>
</dbReference>
<sequence>MNSGSRHASENSLKTVGLLPIANPYEKITTGFSFVEEAKVWIHECAHDHTALCDLEEASRPRFTNLRVIDCHASRDARERLEIVDAPPGCVYFALSYVWGPVAKPPFPLPQTIKDSITTVLLLGYSYLWVDRYCIDQQDAEDKHEQIQQMGAIYAGAFVTIIAYAEHDPYKGLPGVSRDCSASKEMPPNNNEVEISTEKSIWPTRAWTFQEYHLSRRKLFFTDYGRIWECRAWNDSSIKCNGKAISDIVVTKLRSHETTLVWMCTFEQWWDSMSRYSTRKLSYPSDALNAISGVLSMYATRDPPIKHFWGVPYFRNDEGNRHFALIDLGWSVSSAGKRREGFPTWSPLGWQDFQELSGNFMNFPCCSPNFDVEAELDGLFRHLDLITSNDQAMQRISQGSQSLRITAYSAELDIESQPSASSAGSRHEMNLPITKDQSVWIMPRWDSKSLALEPGASVYCVFHSSTFASGLIIKSCGEYFERMGTFVPAGVDQLDFEQNLADALEGRLWGDSECLDADAGSFIARKTFLLR</sequence>
<feature type="domain" description="Heterokaryon incompatibility" evidence="1">
    <location>
        <begin position="92"/>
        <end position="211"/>
    </location>
</feature>
<dbReference type="AlphaFoldDB" id="A0A9P4TGB6"/>
<dbReference type="InterPro" id="IPR010730">
    <property type="entry name" value="HET"/>
</dbReference>